<dbReference type="InterPro" id="IPR044571">
    <property type="entry name" value="P4KG1-8"/>
</dbReference>
<dbReference type="GO" id="GO:0016301">
    <property type="term" value="F:kinase activity"/>
    <property type="evidence" value="ECO:0007669"/>
    <property type="project" value="UniProtKB-KW"/>
</dbReference>
<evidence type="ECO:0000256" key="1">
    <source>
        <dbReference type="ARBA" id="ARBA00008941"/>
    </source>
</evidence>
<accession>A0A3F2S2V4</accession>
<evidence type="ECO:0000313" key="8">
    <source>
        <dbReference type="EMBL" id="RLN69257.1"/>
    </source>
</evidence>
<name>A0A3F2S2V4_9STRA</name>
<organism evidence="8 9">
    <name type="scientific">Phytophthora kernoviae</name>
    <dbReference type="NCBI Taxonomy" id="325452"/>
    <lineage>
        <taxon>Eukaryota</taxon>
        <taxon>Sar</taxon>
        <taxon>Stramenopiles</taxon>
        <taxon>Oomycota</taxon>
        <taxon>Peronosporomycetes</taxon>
        <taxon>Peronosporales</taxon>
        <taxon>Peronosporaceae</taxon>
        <taxon>Phytophthora</taxon>
    </lineage>
</organism>
<keyword evidence="3" id="KW-0547">Nucleotide-binding</keyword>
<dbReference type="PROSITE" id="PS50290">
    <property type="entry name" value="PI3_4_KINASE_3"/>
    <property type="match status" value="1"/>
</dbReference>
<evidence type="ECO:0000256" key="2">
    <source>
        <dbReference type="ARBA" id="ARBA00022679"/>
    </source>
</evidence>
<evidence type="ECO:0000256" key="5">
    <source>
        <dbReference type="ARBA" id="ARBA00022840"/>
    </source>
</evidence>
<sequence>MGAVDWFRVSSSFVKAQETDATVASTRKKTSRFGRLRLHGSAMLNAKGLLQQTVVTKLYPIVTFRLSPVRCTSPFKRDEHVTVDECEPEKELPVAGELDAKWLTTEAAEKFAQQVLCMVKDQSSTFQMTTEGCGGAYFLTVKAVKNATPMGIFKPRDEEYMAPKNPRGYVKENTVVGVTEHPVNKGFRVGNGALRERAAYLLDNAYGNFSGVPVTNLMVLSVNGEEKEGSMQRFVASQCSAEDMGTLKFAIPEVHKIGILDVRLFNTDRHAGNILLSSRANEQTFGMTPIDHGFCLPSYKQLDEPTFDWLQWPQAQFPFTCAELEHIASLDATRDAAVLRAVGIEEECVTTMRVCTALLKRGAEAGFSLFEIGSLLQRDGDFTSPSQLETVVEQAVMCVEKDMKMSEERNGMDFFDAIVAEASREAESMFEGLTKKKLVYEEDYEKQNQGKQKDNVALVVTIVEEKIKEPSC</sequence>
<comment type="similarity">
    <text evidence="1">Belongs to the PI3/PI4-kinase family. Type II PI4K subfamily.</text>
</comment>
<dbReference type="AlphaFoldDB" id="A0A3F2S2V4"/>
<dbReference type="OrthoDB" id="5839at2759"/>
<keyword evidence="4" id="KW-0418">Kinase</keyword>
<dbReference type="GO" id="GO:0005524">
    <property type="term" value="F:ATP binding"/>
    <property type="evidence" value="ECO:0007669"/>
    <property type="project" value="UniProtKB-KW"/>
</dbReference>
<keyword evidence="2" id="KW-0808">Transferase</keyword>
<comment type="caution">
    <text evidence="8">The sequence shown here is derived from an EMBL/GenBank/DDBJ whole genome shotgun (WGS) entry which is preliminary data.</text>
</comment>
<dbReference type="EMBL" id="MBDO02000006">
    <property type="protein sequence ID" value="RLN69257.1"/>
    <property type="molecule type" value="Genomic_DNA"/>
</dbReference>
<evidence type="ECO:0000256" key="3">
    <source>
        <dbReference type="ARBA" id="ARBA00022741"/>
    </source>
</evidence>
<dbReference type="PANTHER" id="PTHR45800:SF11">
    <property type="entry name" value="PHOSPHATIDYLINOSITOL 3-KINASE-RELATED PROTEIN KINASE"/>
    <property type="match status" value="1"/>
</dbReference>
<gene>
    <name evidence="7" type="ORF">BBJ29_005995</name>
    <name evidence="8" type="ORF">BBP00_00000492</name>
</gene>
<protein>
    <recommendedName>
        <fullName evidence="6">PI3K/PI4K catalytic domain-containing protein</fullName>
    </recommendedName>
</protein>
<evidence type="ECO:0000313" key="7">
    <source>
        <dbReference type="EMBL" id="RLN51463.1"/>
    </source>
</evidence>
<proteinExistence type="inferred from homology"/>
<dbReference type="Proteomes" id="UP000284657">
    <property type="component" value="Unassembled WGS sequence"/>
</dbReference>
<dbReference type="EMBL" id="MBAD02001856">
    <property type="protein sequence ID" value="RLN51463.1"/>
    <property type="molecule type" value="Genomic_DNA"/>
</dbReference>
<evidence type="ECO:0000313" key="9">
    <source>
        <dbReference type="Proteomes" id="UP000277300"/>
    </source>
</evidence>
<keyword evidence="5" id="KW-0067">ATP-binding</keyword>
<evidence type="ECO:0000259" key="6">
    <source>
        <dbReference type="PROSITE" id="PS50290"/>
    </source>
</evidence>
<dbReference type="InterPro" id="IPR000403">
    <property type="entry name" value="PI3/4_kinase_cat_dom"/>
</dbReference>
<evidence type="ECO:0000256" key="4">
    <source>
        <dbReference type="ARBA" id="ARBA00022777"/>
    </source>
</evidence>
<feature type="domain" description="PI3K/PI4K catalytic" evidence="6">
    <location>
        <begin position="1"/>
        <end position="407"/>
    </location>
</feature>
<reference evidence="9 10" key="1">
    <citation type="submission" date="2018-07" db="EMBL/GenBank/DDBJ databases">
        <title>Genome sequencing of oomycete isolates from Chile give support for New Zealand origin for Phytophthora kernoviae and make available the first Nothophytophthora sp. genome.</title>
        <authorList>
            <person name="Studholme D.J."/>
            <person name="Sanfuentes E."/>
            <person name="Panda P."/>
            <person name="Hill R."/>
            <person name="Sambles C."/>
            <person name="Grant M."/>
            <person name="Williams N.M."/>
            <person name="Mcdougal R.L."/>
        </authorList>
    </citation>
    <scope>NUCLEOTIDE SEQUENCE [LARGE SCALE GENOMIC DNA]</scope>
    <source>
        <strain evidence="8">Chile6</strain>
        <strain evidence="7">Chile7</strain>
    </source>
</reference>
<dbReference type="PANTHER" id="PTHR45800">
    <property type="entry name" value="PHOSPHATIDYLINOSITOL 4-KINASE GAMMA"/>
    <property type="match status" value="1"/>
</dbReference>
<dbReference type="Proteomes" id="UP000277300">
    <property type="component" value="Unassembled WGS sequence"/>
</dbReference>
<evidence type="ECO:0000313" key="10">
    <source>
        <dbReference type="Proteomes" id="UP000284657"/>
    </source>
</evidence>
<dbReference type="Pfam" id="PF00454">
    <property type="entry name" value="PI3_PI4_kinase"/>
    <property type="match status" value="1"/>
</dbReference>